<dbReference type="EMBL" id="JBHSXM010000002">
    <property type="protein sequence ID" value="MFC6837897.1"/>
    <property type="molecule type" value="Genomic_DNA"/>
</dbReference>
<protein>
    <submittedName>
        <fullName evidence="5">3-keto-5-aminohexanoate cleavage protein</fullName>
    </submittedName>
</protein>
<dbReference type="RefSeq" id="WP_304449616.1">
    <property type="nucleotide sequence ID" value="NZ_JARRAH010000002.1"/>
</dbReference>
<gene>
    <name evidence="5" type="ORF">ACFQHK_15540</name>
</gene>
<evidence type="ECO:0000256" key="1">
    <source>
        <dbReference type="ARBA" id="ARBA00001947"/>
    </source>
</evidence>
<keyword evidence="4" id="KW-0862">Zinc</keyword>
<dbReference type="AlphaFoldDB" id="A0ABD5UFB7"/>
<dbReference type="InterPro" id="IPR013785">
    <property type="entry name" value="Aldolase_TIM"/>
</dbReference>
<keyword evidence="3" id="KW-0479">Metal-binding</keyword>
<sequence length="288" mass="31156">MTTVWLEAALNGPWGTDHQPNSPISVDDCIKQGIACAEAGAAIIHLHAYDDDGTEHHDAAIYADIIEGIQNQVDAIVYPSIPLLGKPGVDGITPDERVAHQDALGDAELLEWAVVDPGSVNFSTYDDIEQGMTGFVYRNPEAHIRAGLSVSTTHGATPAYAIYEPGFIRLGAALHRQYPTLNQPIYRFMFSEKYTFGYPPEPYALDSCLTLLETETTTAPWMVSGLGVDISPLIPEAVRRGGHVRVGLEDAPLESAHTNVELVERACEQIEDCGGTLATANDVRTELS</sequence>
<dbReference type="GO" id="GO:0016740">
    <property type="term" value="F:transferase activity"/>
    <property type="evidence" value="ECO:0007669"/>
    <property type="project" value="UniProtKB-KW"/>
</dbReference>
<comment type="caution">
    <text evidence="5">The sequence shown here is derived from an EMBL/GenBank/DDBJ whole genome shotgun (WGS) entry which is preliminary data.</text>
</comment>
<dbReference type="Pfam" id="PF05853">
    <property type="entry name" value="BKACE"/>
    <property type="match status" value="1"/>
</dbReference>
<evidence type="ECO:0000313" key="5">
    <source>
        <dbReference type="EMBL" id="MFC6837897.1"/>
    </source>
</evidence>
<accession>A0ABD5UFB7</accession>
<evidence type="ECO:0000256" key="3">
    <source>
        <dbReference type="ARBA" id="ARBA00022723"/>
    </source>
</evidence>
<keyword evidence="2" id="KW-0808">Transferase</keyword>
<comment type="cofactor">
    <cofactor evidence="1">
        <name>Zn(2+)</name>
        <dbReference type="ChEBI" id="CHEBI:29105"/>
    </cofactor>
</comment>
<evidence type="ECO:0000256" key="2">
    <source>
        <dbReference type="ARBA" id="ARBA00022679"/>
    </source>
</evidence>
<dbReference type="Gene3D" id="3.20.20.70">
    <property type="entry name" value="Aldolase class I"/>
    <property type="match status" value="1"/>
</dbReference>
<dbReference type="PANTHER" id="PTHR37418">
    <property type="entry name" value="3-KETO-5-AMINOHEXANOATE CLEAVAGE ENZYME-RELATED"/>
    <property type="match status" value="1"/>
</dbReference>
<organism evidence="5 6">
    <name type="scientific">Halomarina ordinaria</name>
    <dbReference type="NCBI Taxonomy" id="3033939"/>
    <lineage>
        <taxon>Archaea</taxon>
        <taxon>Methanobacteriati</taxon>
        <taxon>Methanobacteriota</taxon>
        <taxon>Stenosarchaea group</taxon>
        <taxon>Halobacteria</taxon>
        <taxon>Halobacteriales</taxon>
        <taxon>Natronomonadaceae</taxon>
        <taxon>Halomarina</taxon>
    </lineage>
</organism>
<dbReference type="InterPro" id="IPR008567">
    <property type="entry name" value="BKACE"/>
</dbReference>
<dbReference type="GO" id="GO:0046872">
    <property type="term" value="F:metal ion binding"/>
    <property type="evidence" value="ECO:0007669"/>
    <property type="project" value="UniProtKB-KW"/>
</dbReference>
<name>A0ABD5UFB7_9EURY</name>
<proteinExistence type="predicted"/>
<reference evidence="5 6" key="1">
    <citation type="journal article" date="2019" name="Int. J. Syst. Evol. Microbiol.">
        <title>The Global Catalogue of Microorganisms (GCM) 10K type strain sequencing project: providing services to taxonomists for standard genome sequencing and annotation.</title>
        <authorList>
            <consortium name="The Broad Institute Genomics Platform"/>
            <consortium name="The Broad Institute Genome Sequencing Center for Infectious Disease"/>
            <person name="Wu L."/>
            <person name="Ma J."/>
        </authorList>
    </citation>
    <scope>NUCLEOTIDE SEQUENCE [LARGE SCALE GENOMIC DNA]</scope>
    <source>
        <strain evidence="5 6">PSRA2</strain>
    </source>
</reference>
<evidence type="ECO:0000256" key="4">
    <source>
        <dbReference type="ARBA" id="ARBA00022833"/>
    </source>
</evidence>
<dbReference type="PANTHER" id="PTHR37418:SF2">
    <property type="entry name" value="3-KETO-5-AMINOHEXANOATE CLEAVAGE ENZYME"/>
    <property type="match status" value="1"/>
</dbReference>
<dbReference type="Proteomes" id="UP001596406">
    <property type="component" value="Unassembled WGS sequence"/>
</dbReference>
<evidence type="ECO:0000313" key="6">
    <source>
        <dbReference type="Proteomes" id="UP001596406"/>
    </source>
</evidence>
<keyword evidence="6" id="KW-1185">Reference proteome</keyword>